<keyword evidence="10" id="KW-0805">Transcription regulation</keyword>
<protein>
    <submittedName>
        <fullName evidence="17">(raccoon dog) hypothetical protein</fullName>
    </submittedName>
</protein>
<evidence type="ECO:0000256" key="4">
    <source>
        <dbReference type="ARBA" id="ARBA00022499"/>
    </source>
</evidence>
<dbReference type="SMART" id="SM00355">
    <property type="entry name" value="ZnF_C2H2"/>
    <property type="match status" value="10"/>
</dbReference>
<dbReference type="Pfam" id="PF00096">
    <property type="entry name" value="zf-C2H2"/>
    <property type="match status" value="8"/>
</dbReference>
<dbReference type="PANTHER" id="PTHR24393:SF159">
    <property type="entry name" value="ZINC FINGER PROTEIN 345-RELATED"/>
    <property type="match status" value="1"/>
</dbReference>
<evidence type="ECO:0000313" key="18">
    <source>
        <dbReference type="Proteomes" id="UP000645828"/>
    </source>
</evidence>
<dbReference type="FunFam" id="3.30.160.60:FF:001498">
    <property type="entry name" value="Zinc finger protein 404"/>
    <property type="match status" value="1"/>
</dbReference>
<evidence type="ECO:0000256" key="6">
    <source>
        <dbReference type="ARBA" id="ARBA00022737"/>
    </source>
</evidence>
<evidence type="ECO:0000256" key="9">
    <source>
        <dbReference type="ARBA" id="ARBA00022843"/>
    </source>
</evidence>
<dbReference type="FunFam" id="3.30.160.60:FF:002026">
    <property type="entry name" value="Zinc finger protein 160"/>
    <property type="match status" value="1"/>
</dbReference>
<evidence type="ECO:0000256" key="5">
    <source>
        <dbReference type="ARBA" id="ARBA00022723"/>
    </source>
</evidence>
<feature type="domain" description="C2H2-type" evidence="15">
    <location>
        <begin position="466"/>
        <end position="501"/>
    </location>
</feature>
<dbReference type="FunFam" id="3.30.160.60:FF:000100">
    <property type="entry name" value="Zinc finger 45-like"/>
    <property type="match status" value="1"/>
</dbReference>
<evidence type="ECO:0000313" key="17">
    <source>
        <dbReference type="EMBL" id="CAD7692022.1"/>
    </source>
</evidence>
<keyword evidence="9" id="KW-0832">Ubl conjugation</keyword>
<evidence type="ECO:0000256" key="13">
    <source>
        <dbReference type="ARBA" id="ARBA00023242"/>
    </source>
</evidence>
<evidence type="ECO:0000256" key="14">
    <source>
        <dbReference type="PROSITE-ProRule" id="PRU00042"/>
    </source>
</evidence>
<keyword evidence="18" id="KW-1185">Reference proteome</keyword>
<evidence type="ECO:0000256" key="12">
    <source>
        <dbReference type="ARBA" id="ARBA00023163"/>
    </source>
</evidence>
<feature type="domain" description="C2H2-type" evidence="15">
    <location>
        <begin position="382"/>
        <end position="409"/>
    </location>
</feature>
<keyword evidence="8" id="KW-0862">Zinc</keyword>
<dbReference type="PROSITE" id="PS50157">
    <property type="entry name" value="ZINC_FINGER_C2H2_2"/>
    <property type="match status" value="10"/>
</dbReference>
<dbReference type="InterPro" id="IPR036236">
    <property type="entry name" value="Znf_C2H2_sf"/>
</dbReference>
<keyword evidence="4" id="KW-1017">Isopeptide bond</keyword>
<dbReference type="GO" id="GO:0001228">
    <property type="term" value="F:DNA-binding transcription activator activity, RNA polymerase II-specific"/>
    <property type="evidence" value="ECO:0007669"/>
    <property type="project" value="TreeGrafter"/>
</dbReference>
<keyword evidence="11" id="KW-0238">DNA-binding</keyword>
<dbReference type="FunFam" id="3.30.160.60:FF:000002">
    <property type="entry name" value="Zinc finger protein 1 homolog"/>
    <property type="match status" value="1"/>
</dbReference>
<dbReference type="FunFam" id="3.30.160.60:FF:000848">
    <property type="entry name" value="Zinc finger protein 35"/>
    <property type="match status" value="1"/>
</dbReference>
<dbReference type="Proteomes" id="UP000645828">
    <property type="component" value="Unassembled WGS sequence"/>
</dbReference>
<keyword evidence="13" id="KW-0539">Nucleus</keyword>
<evidence type="ECO:0000256" key="2">
    <source>
        <dbReference type="ARBA" id="ARBA00004123"/>
    </source>
</evidence>
<dbReference type="FunFam" id="3.30.160.60:FF:000247">
    <property type="entry name" value="Zinc finger protein 236"/>
    <property type="match status" value="1"/>
</dbReference>
<sequence>MKKQWKHSHVVPSQGLTHKVTLAQRMVYGNMTLETCSHLVSLGRRQTAAPPRDPGLLLSKPDVIIWLDQGQDPWRSEQGPPRESASKEDFAVKEPFHHIKIKHCIWEEGPWLVSLGERHDWRDHLREHQEDSLTQMVLTSETLFAQGEHCEHDPGGSYLSLSLLSPTLPTRTHFHMLDSQVKRLKWNSVFINHEKGWADWNPCENHQIVRAFCQSIYLNELGNVEMRNKKSYEYTVTTDSFNYGISLRFHNRIFSAENSEKCTGYGNVINHSMSHSMNKPMPIHFRESQHECNECVIQTEISDPKEAPFRYKEEHNAFHAASSFTDCDIIQTKKKSHAYSQCEKSFSCCSKLFVHQRTHTGEKPYECTQCGKSFSQSYDHPCECNHCEKSFTQSSKFIRHQQTHTGEKPYKCHKCGRSFRWNSNIIVHQRIHTGEKPYECAHCAKSFRQISGFVVHKRTHTAEKPSACNQCGKSFIRSTQLIRHLGSNLIEHQRTHTGEKPFECNPCGKAFTGSSHLLSHQRIHSGEKPYECNDCGKSFWQQSQLVVHQRTYTGEKPYECSHCGKAFNQRSPLIVHQRTHIEDKLYQCNMCIKAFSQRSHLIEHQRTHTGVKPYECIDYGKAFNDQPTLTKHERIHTGKKPYECNHCEKAFSQ</sequence>
<gene>
    <name evidence="17" type="ORF">NYPRO_LOCUS24816</name>
</gene>
<dbReference type="FunFam" id="3.30.160.60:FF:000688">
    <property type="entry name" value="zinc finger protein 197 isoform X1"/>
    <property type="match status" value="1"/>
</dbReference>
<dbReference type="EMBL" id="CAJHUB010000775">
    <property type="protein sequence ID" value="CAD7692022.1"/>
    <property type="molecule type" value="Genomic_DNA"/>
</dbReference>
<feature type="domain" description="C2H2-type" evidence="15">
    <location>
        <begin position="614"/>
        <end position="641"/>
    </location>
</feature>
<comment type="function">
    <text evidence="1">May be involved in transcriptional regulation.</text>
</comment>
<evidence type="ECO:0000256" key="3">
    <source>
        <dbReference type="ARBA" id="ARBA00006991"/>
    </source>
</evidence>
<evidence type="ECO:0000256" key="7">
    <source>
        <dbReference type="ARBA" id="ARBA00022771"/>
    </source>
</evidence>
<accession>A0A811ZSZ9</accession>
<dbReference type="PROSITE" id="PS50805">
    <property type="entry name" value="KRAB"/>
    <property type="match status" value="1"/>
</dbReference>
<dbReference type="InterPro" id="IPR013087">
    <property type="entry name" value="Znf_C2H2_type"/>
</dbReference>
<dbReference type="Gene3D" id="3.30.160.60">
    <property type="entry name" value="Classic Zinc Finger"/>
    <property type="match status" value="12"/>
</dbReference>
<evidence type="ECO:0000256" key="8">
    <source>
        <dbReference type="ARBA" id="ARBA00022833"/>
    </source>
</evidence>
<feature type="domain" description="C2H2-type" evidence="15">
    <location>
        <begin position="337"/>
        <end position="364"/>
    </location>
</feature>
<evidence type="ECO:0000259" key="15">
    <source>
        <dbReference type="PROSITE" id="PS50157"/>
    </source>
</evidence>
<evidence type="ECO:0000256" key="10">
    <source>
        <dbReference type="ARBA" id="ARBA00023015"/>
    </source>
</evidence>
<dbReference type="AlphaFoldDB" id="A0A811ZSZ9"/>
<feature type="domain" description="C2H2-type" evidence="15">
    <location>
        <begin position="410"/>
        <end position="437"/>
    </location>
</feature>
<organism evidence="17 18">
    <name type="scientific">Nyctereutes procyonoides</name>
    <name type="common">Raccoon dog</name>
    <name type="synonym">Canis procyonoides</name>
    <dbReference type="NCBI Taxonomy" id="34880"/>
    <lineage>
        <taxon>Eukaryota</taxon>
        <taxon>Metazoa</taxon>
        <taxon>Chordata</taxon>
        <taxon>Craniata</taxon>
        <taxon>Vertebrata</taxon>
        <taxon>Euteleostomi</taxon>
        <taxon>Mammalia</taxon>
        <taxon>Eutheria</taxon>
        <taxon>Laurasiatheria</taxon>
        <taxon>Carnivora</taxon>
        <taxon>Caniformia</taxon>
        <taxon>Canidae</taxon>
        <taxon>Nyctereutes</taxon>
    </lineage>
</organism>
<dbReference type="GO" id="GO:0000978">
    <property type="term" value="F:RNA polymerase II cis-regulatory region sequence-specific DNA binding"/>
    <property type="evidence" value="ECO:0007669"/>
    <property type="project" value="TreeGrafter"/>
</dbReference>
<keyword evidence="7 14" id="KW-0863">Zinc-finger</keyword>
<dbReference type="FunFam" id="3.30.160.60:FF:000016">
    <property type="entry name" value="zinc finger protein 37 homolog"/>
    <property type="match status" value="1"/>
</dbReference>
<evidence type="ECO:0000259" key="16">
    <source>
        <dbReference type="PROSITE" id="PS50805"/>
    </source>
</evidence>
<dbReference type="SUPFAM" id="SSF57667">
    <property type="entry name" value="beta-beta-alpha zinc fingers"/>
    <property type="match status" value="6"/>
</dbReference>
<feature type="domain" description="C2H2-type" evidence="15">
    <location>
        <begin position="586"/>
        <end position="613"/>
    </location>
</feature>
<feature type="domain" description="C2H2-type" evidence="15">
    <location>
        <begin position="558"/>
        <end position="585"/>
    </location>
</feature>
<dbReference type="GO" id="GO:0005634">
    <property type="term" value="C:nucleus"/>
    <property type="evidence" value="ECO:0007669"/>
    <property type="project" value="UniProtKB-SubCell"/>
</dbReference>
<dbReference type="FunFam" id="3.30.160.60:FF:000023">
    <property type="entry name" value="zinc finger protein 37 homolog"/>
    <property type="match status" value="1"/>
</dbReference>
<evidence type="ECO:0000256" key="11">
    <source>
        <dbReference type="ARBA" id="ARBA00023125"/>
    </source>
</evidence>
<dbReference type="PROSITE" id="PS00028">
    <property type="entry name" value="ZINC_FINGER_C2H2_1"/>
    <property type="match status" value="6"/>
</dbReference>
<dbReference type="FunFam" id="3.30.160.60:FF:002254">
    <property type="entry name" value="Zinc finger protein 540"/>
    <property type="match status" value="1"/>
</dbReference>
<comment type="similarity">
    <text evidence="3">Belongs to the krueppel C2H2-type zinc-finger protein family.</text>
</comment>
<feature type="domain" description="KRAB" evidence="16">
    <location>
        <begin position="3"/>
        <end position="86"/>
    </location>
</feature>
<dbReference type="PANTHER" id="PTHR24393">
    <property type="entry name" value="ZINC FINGER PROTEIN"/>
    <property type="match status" value="1"/>
</dbReference>
<keyword evidence="12" id="KW-0804">Transcription</keyword>
<name>A0A811ZSZ9_NYCPR</name>
<dbReference type="FunFam" id="3.30.160.60:FF:002343">
    <property type="entry name" value="Zinc finger protein 33A"/>
    <property type="match status" value="1"/>
</dbReference>
<feature type="domain" description="C2H2-type" evidence="15">
    <location>
        <begin position="502"/>
        <end position="529"/>
    </location>
</feature>
<reference evidence="17" key="1">
    <citation type="submission" date="2020-12" db="EMBL/GenBank/DDBJ databases">
        <authorList>
            <consortium name="Molecular Ecology Group"/>
        </authorList>
    </citation>
    <scope>NUCLEOTIDE SEQUENCE</scope>
    <source>
        <strain evidence="17">TBG_1078</strain>
    </source>
</reference>
<dbReference type="InterPro" id="IPR001909">
    <property type="entry name" value="KRAB"/>
</dbReference>
<feature type="domain" description="C2H2-type" evidence="15">
    <location>
        <begin position="530"/>
        <end position="557"/>
    </location>
</feature>
<evidence type="ECO:0000256" key="1">
    <source>
        <dbReference type="ARBA" id="ARBA00003767"/>
    </source>
</evidence>
<dbReference type="GO" id="GO:0008270">
    <property type="term" value="F:zinc ion binding"/>
    <property type="evidence" value="ECO:0007669"/>
    <property type="project" value="UniProtKB-KW"/>
</dbReference>
<comment type="subcellular location">
    <subcellularLocation>
        <location evidence="2">Nucleus</location>
    </subcellularLocation>
</comment>
<comment type="caution">
    <text evidence="17">The sequence shown here is derived from an EMBL/GenBank/DDBJ whole genome shotgun (WGS) entry which is preliminary data.</text>
</comment>
<keyword evidence="6" id="KW-0677">Repeat</keyword>
<feature type="domain" description="C2H2-type" evidence="15">
    <location>
        <begin position="438"/>
        <end position="465"/>
    </location>
</feature>
<proteinExistence type="inferred from homology"/>
<keyword evidence="5" id="KW-0479">Metal-binding</keyword>